<dbReference type="OrthoDB" id="10259545at2759"/>
<protein>
    <submittedName>
        <fullName evidence="1">9279_t:CDS:1</fullName>
    </submittedName>
</protein>
<organism evidence="1 2">
    <name type="scientific">Paraglomus occultum</name>
    <dbReference type="NCBI Taxonomy" id="144539"/>
    <lineage>
        <taxon>Eukaryota</taxon>
        <taxon>Fungi</taxon>
        <taxon>Fungi incertae sedis</taxon>
        <taxon>Mucoromycota</taxon>
        <taxon>Glomeromycotina</taxon>
        <taxon>Glomeromycetes</taxon>
        <taxon>Paraglomerales</taxon>
        <taxon>Paraglomeraceae</taxon>
        <taxon>Paraglomus</taxon>
    </lineage>
</organism>
<dbReference type="InterPro" id="IPR036052">
    <property type="entry name" value="TrpB-like_PALP_sf"/>
</dbReference>
<accession>A0A9N9DLK4</accession>
<dbReference type="AlphaFoldDB" id="A0A9N9DLK4"/>
<dbReference type="EMBL" id="CAJVPJ010003648">
    <property type="protein sequence ID" value="CAG8642876.1"/>
    <property type="molecule type" value="Genomic_DNA"/>
</dbReference>
<gene>
    <name evidence="1" type="ORF">POCULU_LOCUS9517</name>
</gene>
<evidence type="ECO:0000313" key="1">
    <source>
        <dbReference type="EMBL" id="CAG8642876.1"/>
    </source>
</evidence>
<name>A0A9N9DLK4_9GLOM</name>
<reference evidence="1" key="1">
    <citation type="submission" date="2021-06" db="EMBL/GenBank/DDBJ databases">
        <authorList>
            <person name="Kallberg Y."/>
            <person name="Tangrot J."/>
            <person name="Rosling A."/>
        </authorList>
    </citation>
    <scope>NUCLEOTIDE SEQUENCE</scope>
    <source>
        <strain evidence="1">IA702</strain>
    </source>
</reference>
<proteinExistence type="predicted"/>
<dbReference type="Gene3D" id="3.40.50.1100">
    <property type="match status" value="1"/>
</dbReference>
<comment type="caution">
    <text evidence="1">The sequence shown here is derived from an EMBL/GenBank/DDBJ whole genome shotgun (WGS) entry which is preliminary data.</text>
</comment>
<sequence>MRIVKRDMGSDGGTVDGFTCATGTAGTLAGVTKFLKEKNPNIKCFLADLPGSVITEEIGQGRVTNNLKDDIDEEGLYVSASTALNVVAAAEMLGPGKFWKIAFDPNRVNRGKYSKRPEFYGKGKDPMALPYEEYPEWS</sequence>
<dbReference type="SUPFAM" id="SSF53686">
    <property type="entry name" value="Tryptophan synthase beta subunit-like PLP-dependent enzymes"/>
    <property type="match status" value="1"/>
</dbReference>
<dbReference type="PANTHER" id="PTHR10314">
    <property type="entry name" value="CYSTATHIONINE BETA-SYNTHASE"/>
    <property type="match status" value="1"/>
</dbReference>
<dbReference type="InterPro" id="IPR050214">
    <property type="entry name" value="Cys_Synth/Cystath_Beta-Synth"/>
</dbReference>
<keyword evidence="2" id="KW-1185">Reference proteome</keyword>
<evidence type="ECO:0000313" key="2">
    <source>
        <dbReference type="Proteomes" id="UP000789572"/>
    </source>
</evidence>
<dbReference type="Proteomes" id="UP000789572">
    <property type="component" value="Unassembled WGS sequence"/>
</dbReference>